<keyword evidence="2 4" id="KW-0689">Ribosomal protein</keyword>
<comment type="similarity">
    <text evidence="1 4">Belongs to the universal ribosomal protein uS10 family.</text>
</comment>
<dbReference type="PROSITE" id="PS00361">
    <property type="entry name" value="RIBOSOMAL_S10"/>
    <property type="match status" value="1"/>
</dbReference>
<dbReference type="NCBIfam" id="NF001861">
    <property type="entry name" value="PRK00596.1"/>
    <property type="match status" value="1"/>
</dbReference>
<evidence type="ECO:0000313" key="6">
    <source>
        <dbReference type="EMBL" id="KKU43369.1"/>
    </source>
</evidence>
<dbReference type="EMBL" id="LCMV01000028">
    <property type="protein sequence ID" value="KKU43369.1"/>
    <property type="molecule type" value="Genomic_DNA"/>
</dbReference>
<sequence>MTTNTKREQAKSSIRIKLKAYDYRVIDRSAKKIIDTAERTGAVVAGPIPLPTEKSLVTVNRSTFVHKDAREQFEIRIHKRIIDVLDPNPKTLDALMNLDLPAGVDIEIKT</sequence>
<dbReference type="PATRIC" id="fig|1618335.3.peg.343"/>
<gene>
    <name evidence="4" type="primary">rpsJ</name>
    <name evidence="6" type="ORF">UX60_C0028G0004</name>
</gene>
<dbReference type="InterPro" id="IPR036838">
    <property type="entry name" value="Ribosomal_uS10_dom_sf"/>
</dbReference>
<dbReference type="PRINTS" id="PR00971">
    <property type="entry name" value="RIBOSOMALS10"/>
</dbReference>
<dbReference type="Proteomes" id="UP000034487">
    <property type="component" value="Unassembled WGS sequence"/>
</dbReference>
<keyword evidence="3 4" id="KW-0687">Ribonucleoprotein</keyword>
<accession>A0A0G1QEG5</accession>
<comment type="subunit">
    <text evidence="4">Part of the 30S ribosomal subunit.</text>
</comment>
<dbReference type="InterPro" id="IPR027486">
    <property type="entry name" value="Ribosomal_uS10_dom"/>
</dbReference>
<evidence type="ECO:0000256" key="2">
    <source>
        <dbReference type="ARBA" id="ARBA00022980"/>
    </source>
</evidence>
<dbReference type="HAMAP" id="MF_00508">
    <property type="entry name" value="Ribosomal_uS10"/>
    <property type="match status" value="1"/>
</dbReference>
<dbReference type="InterPro" id="IPR018268">
    <property type="entry name" value="Ribosomal_uS10_CS"/>
</dbReference>
<comment type="caution">
    <text evidence="6">The sequence shown here is derived from an EMBL/GenBank/DDBJ whole genome shotgun (WGS) entry which is preliminary data.</text>
</comment>
<dbReference type="Pfam" id="PF00338">
    <property type="entry name" value="Ribosomal_S10"/>
    <property type="match status" value="1"/>
</dbReference>
<proteinExistence type="inferred from homology"/>
<comment type="function">
    <text evidence="4">Involved in the binding of tRNA to the ribosomes.</text>
</comment>
<organism evidence="6 7">
    <name type="scientific">Berkelbacteria bacterium GW2011_GWA2_46_7</name>
    <dbReference type="NCBI Taxonomy" id="1618335"/>
    <lineage>
        <taxon>Bacteria</taxon>
        <taxon>Candidatus Berkelbacteria</taxon>
    </lineage>
</organism>
<evidence type="ECO:0000313" key="7">
    <source>
        <dbReference type="Proteomes" id="UP000034487"/>
    </source>
</evidence>
<protein>
    <recommendedName>
        <fullName evidence="4">Small ribosomal subunit protein uS10</fullName>
    </recommendedName>
</protein>
<dbReference type="FunFam" id="3.30.70.600:FF:000003">
    <property type="entry name" value="30S ribosomal protein S10"/>
    <property type="match status" value="1"/>
</dbReference>
<dbReference type="Gene3D" id="3.30.70.600">
    <property type="entry name" value="Ribosomal protein S10 domain"/>
    <property type="match status" value="1"/>
</dbReference>
<dbReference type="GO" id="GO:0005840">
    <property type="term" value="C:ribosome"/>
    <property type="evidence" value="ECO:0007669"/>
    <property type="project" value="UniProtKB-KW"/>
</dbReference>
<dbReference type="GO" id="GO:0003735">
    <property type="term" value="F:structural constituent of ribosome"/>
    <property type="evidence" value="ECO:0007669"/>
    <property type="project" value="InterPro"/>
</dbReference>
<dbReference type="AlphaFoldDB" id="A0A0G1QEG5"/>
<dbReference type="SMART" id="SM01403">
    <property type="entry name" value="Ribosomal_S10"/>
    <property type="match status" value="1"/>
</dbReference>
<dbReference type="PANTHER" id="PTHR11700">
    <property type="entry name" value="30S RIBOSOMAL PROTEIN S10 FAMILY MEMBER"/>
    <property type="match status" value="1"/>
</dbReference>
<feature type="domain" description="Small ribosomal subunit protein uS10" evidence="5">
    <location>
        <begin position="15"/>
        <end position="109"/>
    </location>
</feature>
<evidence type="ECO:0000256" key="4">
    <source>
        <dbReference type="HAMAP-Rule" id="MF_00508"/>
    </source>
</evidence>
<dbReference type="NCBIfam" id="TIGR01049">
    <property type="entry name" value="rpsJ_bact"/>
    <property type="match status" value="1"/>
</dbReference>
<evidence type="ECO:0000256" key="1">
    <source>
        <dbReference type="ARBA" id="ARBA00007102"/>
    </source>
</evidence>
<dbReference type="GO" id="GO:0000049">
    <property type="term" value="F:tRNA binding"/>
    <property type="evidence" value="ECO:0007669"/>
    <property type="project" value="UniProtKB-UniRule"/>
</dbReference>
<evidence type="ECO:0000256" key="3">
    <source>
        <dbReference type="ARBA" id="ARBA00023274"/>
    </source>
</evidence>
<name>A0A0G1QEG5_9BACT</name>
<dbReference type="GO" id="GO:1990904">
    <property type="term" value="C:ribonucleoprotein complex"/>
    <property type="evidence" value="ECO:0007669"/>
    <property type="project" value="UniProtKB-KW"/>
</dbReference>
<evidence type="ECO:0000259" key="5">
    <source>
        <dbReference type="SMART" id="SM01403"/>
    </source>
</evidence>
<reference evidence="6 7" key="1">
    <citation type="journal article" date="2015" name="Nature">
        <title>rRNA introns, odd ribosomes, and small enigmatic genomes across a large radiation of phyla.</title>
        <authorList>
            <person name="Brown C.T."/>
            <person name="Hug L.A."/>
            <person name="Thomas B.C."/>
            <person name="Sharon I."/>
            <person name="Castelle C.J."/>
            <person name="Singh A."/>
            <person name="Wilkins M.J."/>
            <person name="Williams K.H."/>
            <person name="Banfield J.F."/>
        </authorList>
    </citation>
    <scope>NUCLEOTIDE SEQUENCE [LARGE SCALE GENOMIC DNA]</scope>
</reference>
<dbReference type="SUPFAM" id="SSF54999">
    <property type="entry name" value="Ribosomal protein S10"/>
    <property type="match status" value="1"/>
</dbReference>
<dbReference type="InterPro" id="IPR001848">
    <property type="entry name" value="Ribosomal_uS10"/>
</dbReference>
<dbReference type="GO" id="GO:0006412">
    <property type="term" value="P:translation"/>
    <property type="evidence" value="ECO:0007669"/>
    <property type="project" value="UniProtKB-UniRule"/>
</dbReference>